<evidence type="ECO:0000313" key="1">
    <source>
        <dbReference type="EMBL" id="OZM74700.1"/>
    </source>
</evidence>
<comment type="caution">
    <text evidence="1">The sequence shown here is derived from an EMBL/GenBank/DDBJ whole genome shotgun (WGS) entry which is preliminary data.</text>
</comment>
<dbReference type="EMBL" id="NKYE01000001">
    <property type="protein sequence ID" value="OZM74700.1"/>
    <property type="molecule type" value="Genomic_DNA"/>
</dbReference>
<proteinExistence type="predicted"/>
<name>A0A263D888_9PSEU</name>
<accession>A0A263D888</accession>
<dbReference type="OrthoDB" id="5540942at2"/>
<keyword evidence="2" id="KW-1185">Reference proteome</keyword>
<dbReference type="AlphaFoldDB" id="A0A263D888"/>
<sequence>MHTPSAHSGARSPGLDDAVRDAVLEAATAPLAQVFGDRVRVTVERLNRDGDWVFLQSTMRGADGGRPDFAGTSYEAARNDGAVSDVYVALLKKAGHGGVEDDARSWRLTDYATGPTDVAWLTWPDAHEAPHALFGF</sequence>
<organism evidence="1 2">
    <name type="scientific">Amycolatopsis antarctica</name>
    <dbReference type="NCBI Taxonomy" id="1854586"/>
    <lineage>
        <taxon>Bacteria</taxon>
        <taxon>Bacillati</taxon>
        <taxon>Actinomycetota</taxon>
        <taxon>Actinomycetes</taxon>
        <taxon>Pseudonocardiales</taxon>
        <taxon>Pseudonocardiaceae</taxon>
        <taxon>Amycolatopsis</taxon>
    </lineage>
</organism>
<evidence type="ECO:0000313" key="2">
    <source>
        <dbReference type="Proteomes" id="UP000242444"/>
    </source>
</evidence>
<protein>
    <submittedName>
        <fullName evidence="1">Uncharacterized protein</fullName>
    </submittedName>
</protein>
<dbReference type="Proteomes" id="UP000242444">
    <property type="component" value="Unassembled WGS sequence"/>
</dbReference>
<reference evidence="1 2" key="1">
    <citation type="submission" date="2017-07" db="EMBL/GenBank/DDBJ databases">
        <title>Amycolatopsis antarcticus sp. nov., isolated from the surface of an Antarcticus brown macroalga.</title>
        <authorList>
            <person name="Wang J."/>
            <person name="Leiva S."/>
            <person name="Huang J."/>
            <person name="Huang Y."/>
        </authorList>
    </citation>
    <scope>NUCLEOTIDE SEQUENCE [LARGE SCALE GENOMIC DNA]</scope>
    <source>
        <strain evidence="1 2">AU-G6</strain>
    </source>
</reference>
<dbReference type="RefSeq" id="WP_094860486.1">
    <property type="nucleotide sequence ID" value="NZ_NKYE01000001.1"/>
</dbReference>
<gene>
    <name evidence="1" type="ORF">CFN78_00155</name>
</gene>
<dbReference type="InParanoid" id="A0A263D888"/>